<dbReference type="EMBL" id="MIKG01000009">
    <property type="protein sequence ID" value="RAO69200.1"/>
    <property type="molecule type" value="Genomic_DNA"/>
</dbReference>
<dbReference type="Proteomes" id="UP000249363">
    <property type="component" value="Unassembled WGS sequence"/>
</dbReference>
<dbReference type="AlphaFoldDB" id="A0A364L072"/>
<name>A0A364L072_TALAM</name>
<comment type="subcellular location">
    <subcellularLocation>
        <location evidence="1">Nucleus</location>
    </subcellularLocation>
</comment>
<feature type="compositionally biased region" description="Basic and acidic residues" evidence="5">
    <location>
        <begin position="651"/>
        <end position="662"/>
    </location>
</feature>
<dbReference type="CDD" id="cd12148">
    <property type="entry name" value="fungal_TF_MHR"/>
    <property type="match status" value="1"/>
</dbReference>
<dbReference type="Pfam" id="PF04082">
    <property type="entry name" value="Fungal_trans"/>
    <property type="match status" value="1"/>
</dbReference>
<dbReference type="GO" id="GO:0006351">
    <property type="term" value="P:DNA-templated transcription"/>
    <property type="evidence" value="ECO:0007669"/>
    <property type="project" value="InterPro"/>
</dbReference>
<dbReference type="GeneID" id="63794428"/>
<dbReference type="RefSeq" id="XP_040733716.1">
    <property type="nucleotide sequence ID" value="XM_040877664.1"/>
</dbReference>
<comment type="caution">
    <text evidence="7">The sequence shown here is derived from an EMBL/GenBank/DDBJ whole genome shotgun (WGS) entry which is preliminary data.</text>
</comment>
<reference evidence="7 8" key="1">
    <citation type="journal article" date="2017" name="Biotechnol. Biofuels">
        <title>Differential beta-glucosidase expression as a function of carbon source availability in Talaromyces amestolkiae: a genomic and proteomic approach.</title>
        <authorList>
            <person name="de Eugenio L.I."/>
            <person name="Mendez-Liter J.A."/>
            <person name="Nieto-Dominguez M."/>
            <person name="Alonso L."/>
            <person name="Gil-Munoz J."/>
            <person name="Barriuso J."/>
            <person name="Prieto A."/>
            <person name="Martinez M.J."/>
        </authorList>
    </citation>
    <scope>NUCLEOTIDE SEQUENCE [LARGE SCALE GENOMIC DNA]</scope>
    <source>
        <strain evidence="7 8">CIB</strain>
    </source>
</reference>
<keyword evidence="8" id="KW-1185">Reference proteome</keyword>
<feature type="compositionally biased region" description="Low complexity" evidence="5">
    <location>
        <begin position="663"/>
        <end position="676"/>
    </location>
</feature>
<feature type="compositionally biased region" description="Low complexity" evidence="5">
    <location>
        <begin position="111"/>
        <end position="130"/>
    </location>
</feature>
<feature type="region of interest" description="Disordered" evidence="5">
    <location>
        <begin position="581"/>
        <end position="600"/>
    </location>
</feature>
<protein>
    <recommendedName>
        <fullName evidence="6">Xylanolytic transcriptional activator regulatory domain-containing protein</fullName>
    </recommendedName>
</protein>
<keyword evidence="3" id="KW-0804">Transcription</keyword>
<dbReference type="OrthoDB" id="4898680at2759"/>
<dbReference type="InterPro" id="IPR050613">
    <property type="entry name" value="Sec_Metabolite_Reg"/>
</dbReference>
<dbReference type="GO" id="GO:0005634">
    <property type="term" value="C:nucleus"/>
    <property type="evidence" value="ECO:0007669"/>
    <property type="project" value="UniProtKB-SubCell"/>
</dbReference>
<evidence type="ECO:0000256" key="3">
    <source>
        <dbReference type="ARBA" id="ARBA00023163"/>
    </source>
</evidence>
<evidence type="ECO:0000313" key="7">
    <source>
        <dbReference type="EMBL" id="RAO69200.1"/>
    </source>
</evidence>
<feature type="region of interest" description="Disordered" evidence="5">
    <location>
        <begin position="1"/>
        <end position="76"/>
    </location>
</feature>
<dbReference type="GO" id="GO:0003677">
    <property type="term" value="F:DNA binding"/>
    <property type="evidence" value="ECO:0007669"/>
    <property type="project" value="InterPro"/>
</dbReference>
<feature type="region of interest" description="Disordered" evidence="5">
    <location>
        <begin position="647"/>
        <end position="677"/>
    </location>
</feature>
<evidence type="ECO:0000256" key="5">
    <source>
        <dbReference type="SAM" id="MobiDB-lite"/>
    </source>
</evidence>
<evidence type="ECO:0000256" key="1">
    <source>
        <dbReference type="ARBA" id="ARBA00004123"/>
    </source>
</evidence>
<dbReference type="GO" id="GO:0008270">
    <property type="term" value="F:zinc ion binding"/>
    <property type="evidence" value="ECO:0007669"/>
    <property type="project" value="InterPro"/>
</dbReference>
<sequence length="784" mass="87663">MTQARPAVKKSDLKKKRKREPTLLTERGITSTNFLQRYRVPAVDRQHSPPNKRQASDDTDQSDAVPDGSNTTETARFRKSAFSTGFLGPSSFWAAFDEPNESNSRSPAPITTVSTYPTPSQSSPYTESPPTETIMAVESDSTIADADQIECGARILVLLEDLSLYENLIQHRFTIMDPWVFGKKLVNEALAGVYLLRQQWRQGSKLSQAKLLTWSERLFENSSKPIVTHANMTITEYFSSVAARWEMIGVVFSWVGVAALLIPDDHESLRSDDGSKIDMQKLRKLTVEVTEICLGFCDSVGTLSDPLVWLLLQQTILLGEVHGDSDYRPWRKLGDLSTIVFALGLHRPKSDPSVPLFLVEIRKRAMAAGFAIDKQLATLLGRPPRIAYQYCDIQYPLDLSYETICMISEGKDDLARYIGPDGWNVEETVNSGTRARVNVMLAVIREKVLALSLSPHNDDLEQRVSATCAEHDQMRLSLPSKLEWRPNIQNFDEAQACLLEILNLEFLHNDFILYSVLIRRTGEHKDRLIRAARKMLSTLVSLVSSRSPSMSSTFRSSWDLCYIGLPCAGVLAQELLQRSQRKHRQPVPSAAGNTPTTPFPRSEIIQNLSVFASLLETALNIRDGNYEIGRRGLDAIRNILDRVLSCDDDDGAQHESRRHGQPEKQQQQQQQQQQEQKPYKIIPDPAMAGFGSPAASQGQFDAMQSTQQLQQEIPASQQQHPSIMMQDTSITPSFAPAPSITPDGLAPGAGAVGSYNTDDNFLPIEFMSWLDGFDWAQESLLNYS</sequence>
<dbReference type="PANTHER" id="PTHR31001:SF53">
    <property type="entry name" value="ZN(II)2CYS6 TRANSCRIPTION FACTOR (EUROFUNG)"/>
    <property type="match status" value="1"/>
</dbReference>
<feature type="region of interest" description="Disordered" evidence="5">
    <location>
        <begin position="98"/>
        <end position="130"/>
    </location>
</feature>
<evidence type="ECO:0000256" key="2">
    <source>
        <dbReference type="ARBA" id="ARBA00023015"/>
    </source>
</evidence>
<keyword evidence="4" id="KW-0539">Nucleus</keyword>
<accession>A0A364L072</accession>
<organism evidence="7 8">
    <name type="scientific">Talaromyces amestolkiae</name>
    <dbReference type="NCBI Taxonomy" id="1196081"/>
    <lineage>
        <taxon>Eukaryota</taxon>
        <taxon>Fungi</taxon>
        <taxon>Dikarya</taxon>
        <taxon>Ascomycota</taxon>
        <taxon>Pezizomycotina</taxon>
        <taxon>Eurotiomycetes</taxon>
        <taxon>Eurotiomycetidae</taxon>
        <taxon>Eurotiales</taxon>
        <taxon>Trichocomaceae</taxon>
        <taxon>Talaromyces</taxon>
        <taxon>Talaromyces sect. Talaromyces</taxon>
    </lineage>
</organism>
<dbReference type="InterPro" id="IPR007219">
    <property type="entry name" value="XnlR_reg_dom"/>
</dbReference>
<evidence type="ECO:0000313" key="8">
    <source>
        <dbReference type="Proteomes" id="UP000249363"/>
    </source>
</evidence>
<gene>
    <name evidence="7" type="ORF">BHQ10_005212</name>
</gene>
<keyword evidence="2" id="KW-0805">Transcription regulation</keyword>
<feature type="domain" description="Xylanolytic transcriptional activator regulatory" evidence="6">
    <location>
        <begin position="328"/>
        <end position="399"/>
    </location>
</feature>
<proteinExistence type="predicted"/>
<evidence type="ECO:0000259" key="6">
    <source>
        <dbReference type="Pfam" id="PF04082"/>
    </source>
</evidence>
<dbReference type="PANTHER" id="PTHR31001">
    <property type="entry name" value="UNCHARACTERIZED TRANSCRIPTIONAL REGULATORY PROTEIN"/>
    <property type="match status" value="1"/>
</dbReference>
<evidence type="ECO:0000256" key="4">
    <source>
        <dbReference type="ARBA" id="ARBA00023242"/>
    </source>
</evidence>